<dbReference type="STRING" id="477680.SAMN05421788_108107"/>
<protein>
    <submittedName>
        <fullName evidence="1">Uncharacterized OsmC-related protein</fullName>
    </submittedName>
</protein>
<name>A0A173MDZ5_9BACT</name>
<accession>A0A173MDZ5</accession>
<dbReference type="SUPFAM" id="SSF82784">
    <property type="entry name" value="OsmC-like"/>
    <property type="match status" value="1"/>
</dbReference>
<dbReference type="Gene3D" id="3.30.300.20">
    <property type="match status" value="1"/>
</dbReference>
<sequence>MTSEIIYKGQLRTEARHLQSQTVIETDAPVDNQGKGERFSPTDLVATALGSCMLTIMGIKARDMEVDLEGTTVSITKVMAADPRRISQVKVVFSFPATLVIDDKNKTILERAAHTCPVAKSLHPDIVQDVVFNW</sequence>
<dbReference type="InterPro" id="IPR003718">
    <property type="entry name" value="OsmC/Ohr_fam"/>
</dbReference>
<keyword evidence="2" id="KW-1185">Reference proteome</keyword>
<dbReference type="PANTHER" id="PTHR39624:SF2">
    <property type="entry name" value="OSMC-LIKE PROTEIN"/>
    <property type="match status" value="1"/>
</dbReference>
<dbReference type="OrthoDB" id="290036at2"/>
<dbReference type="InterPro" id="IPR015946">
    <property type="entry name" value="KH_dom-like_a/b"/>
</dbReference>
<gene>
    <name evidence="1" type="ORF">SAMN05421788_108107</name>
</gene>
<evidence type="ECO:0000313" key="2">
    <source>
        <dbReference type="Proteomes" id="UP000186917"/>
    </source>
</evidence>
<dbReference type="PANTHER" id="PTHR39624">
    <property type="entry name" value="PROTEIN INVOLVED IN RIMO-MEDIATED BETA-METHYLTHIOLATION OF RIBOSOMAL PROTEIN S12 YCAO"/>
    <property type="match status" value="1"/>
</dbReference>
<dbReference type="Proteomes" id="UP000186917">
    <property type="component" value="Unassembled WGS sequence"/>
</dbReference>
<dbReference type="KEGG" id="fln:FLA_1762"/>
<dbReference type="EMBL" id="FTOR01000008">
    <property type="protein sequence ID" value="SIT28722.1"/>
    <property type="molecule type" value="Genomic_DNA"/>
</dbReference>
<proteinExistence type="predicted"/>
<dbReference type="InterPro" id="IPR036102">
    <property type="entry name" value="OsmC/Ohrsf"/>
</dbReference>
<organism evidence="1 2">
    <name type="scientific">Filimonas lacunae</name>
    <dbReference type="NCBI Taxonomy" id="477680"/>
    <lineage>
        <taxon>Bacteria</taxon>
        <taxon>Pseudomonadati</taxon>
        <taxon>Bacteroidota</taxon>
        <taxon>Chitinophagia</taxon>
        <taxon>Chitinophagales</taxon>
        <taxon>Chitinophagaceae</taxon>
        <taxon>Filimonas</taxon>
    </lineage>
</organism>
<evidence type="ECO:0000313" key="1">
    <source>
        <dbReference type="EMBL" id="SIT28722.1"/>
    </source>
</evidence>
<reference evidence="2" key="1">
    <citation type="submission" date="2017-01" db="EMBL/GenBank/DDBJ databases">
        <authorList>
            <person name="Varghese N."/>
            <person name="Submissions S."/>
        </authorList>
    </citation>
    <scope>NUCLEOTIDE SEQUENCE [LARGE SCALE GENOMIC DNA]</scope>
    <source>
        <strain evidence="2">DSM 21054</strain>
    </source>
</reference>
<dbReference type="RefSeq" id="WP_076381140.1">
    <property type="nucleotide sequence ID" value="NZ_AP017422.1"/>
</dbReference>
<dbReference type="Pfam" id="PF02566">
    <property type="entry name" value="OsmC"/>
    <property type="match status" value="1"/>
</dbReference>
<dbReference type="AlphaFoldDB" id="A0A173MDZ5"/>